<dbReference type="PANTHER" id="PTHR11157">
    <property type="entry name" value="FATTY ACID ACYL TRANSFERASE-RELATED"/>
    <property type="match status" value="1"/>
</dbReference>
<dbReference type="EMBL" id="MU001670">
    <property type="protein sequence ID" value="KAF2461899.1"/>
    <property type="molecule type" value="Genomic_DNA"/>
</dbReference>
<dbReference type="GO" id="GO:0009922">
    <property type="term" value="F:fatty acid elongase activity"/>
    <property type="evidence" value="ECO:0007669"/>
    <property type="project" value="InterPro"/>
</dbReference>
<evidence type="ECO:0000256" key="4">
    <source>
        <dbReference type="ARBA" id="ARBA00022692"/>
    </source>
</evidence>
<feature type="transmembrane region" description="Helical" evidence="10">
    <location>
        <begin position="91"/>
        <end position="117"/>
    </location>
</feature>
<dbReference type="GO" id="GO:0019367">
    <property type="term" value="P:fatty acid elongation, saturated fatty acid"/>
    <property type="evidence" value="ECO:0007669"/>
    <property type="project" value="TreeGrafter"/>
</dbReference>
<comment type="similarity">
    <text evidence="10">Belongs to the ELO family.</text>
</comment>
<dbReference type="GO" id="GO:0042761">
    <property type="term" value="P:very long-chain fatty acid biosynthetic process"/>
    <property type="evidence" value="ECO:0007669"/>
    <property type="project" value="TreeGrafter"/>
</dbReference>
<feature type="compositionally biased region" description="Basic and acidic residues" evidence="11">
    <location>
        <begin position="565"/>
        <end position="578"/>
    </location>
</feature>
<feature type="transmembrane region" description="Helical" evidence="10">
    <location>
        <begin position="252"/>
        <end position="273"/>
    </location>
</feature>
<evidence type="ECO:0000256" key="10">
    <source>
        <dbReference type="RuleBase" id="RU361115"/>
    </source>
</evidence>
<evidence type="ECO:0000256" key="7">
    <source>
        <dbReference type="ARBA" id="ARBA00023098"/>
    </source>
</evidence>
<feature type="transmembrane region" description="Helical" evidence="10">
    <location>
        <begin position="50"/>
        <end position="71"/>
    </location>
</feature>
<dbReference type="GO" id="GO:0034625">
    <property type="term" value="P:fatty acid elongation, monounsaturated fatty acid"/>
    <property type="evidence" value="ECO:0007669"/>
    <property type="project" value="TreeGrafter"/>
</dbReference>
<keyword evidence="4 10" id="KW-0812">Transmembrane</keyword>
<feature type="compositionally biased region" description="Acidic residues" evidence="11">
    <location>
        <begin position="579"/>
        <end position="588"/>
    </location>
</feature>
<keyword evidence="6 10" id="KW-1133">Transmembrane helix</keyword>
<feature type="region of interest" description="Disordered" evidence="11">
    <location>
        <begin position="458"/>
        <end position="487"/>
    </location>
</feature>
<evidence type="ECO:0000256" key="6">
    <source>
        <dbReference type="ARBA" id="ARBA00022989"/>
    </source>
</evidence>
<dbReference type="GO" id="GO:0034626">
    <property type="term" value="P:fatty acid elongation, polyunsaturated fatty acid"/>
    <property type="evidence" value="ECO:0007669"/>
    <property type="project" value="TreeGrafter"/>
</dbReference>
<protein>
    <recommendedName>
        <fullName evidence="10">Elongation of fatty acids protein</fullName>
        <ecNumber evidence="10">2.3.1.-</ecNumber>
    </recommendedName>
</protein>
<sequence length="642" mass="68428">MSGPTIQLYRPPSSLFKFPPDPAPPALPPPADPLRPLAAPFPIAASTYNAALRVEIPLTVIAVYLVVVRAWNAANRRRGHKPWRASRTRAFFALVIAHNVFLAVYSAATFVAMLAALRATLPGLGLWGPAKVPGTDPIYGAVGTVDALCKMHGPRGLGDAVSFEPEKGRWKSFNRAVRLGTGGTEPDATDVGRLWNEGLSFWGWWFYLSKFYEVVDTAIILAKGKRSSSLQTFHHAGAMLCMWAGIRFMSPPIWMFVFINSGIHALMYTYYTLSALSIRVPQVIKRTLTTMQITQFLVGASFAALHLFVSYTVPVVSARAVIARTFSAAIASASKGLHDHASAAADVLMRLALRAAGEEGLAASMDGVAGAEDALAAAAEAAATAPLPPHVESAAAKVAAAQARAADGEAKYGWAMEPCVTTSGQAFAIWLNLLYLAPLTLLFVRFFVRSYLRRASATSSAAAQPPKGKPKGRRGRRRSRSLSESVARSNVVKAVEDAKKGVDRELESLGRAAEDGVVEVVEKAGTAASRAGGKAKEVVAGPTQEAVKTEEEEDKVNGNAGGAKASKEAAPEVKREQDAEAMVEDDGEDIKQEDQSEERTDSSMAVAAQGGAQEDSEGLSTANPKETGISFADMVNMMKEEE</sequence>
<feature type="compositionally biased region" description="Basic and acidic residues" evidence="11">
    <location>
        <begin position="589"/>
        <end position="601"/>
    </location>
</feature>
<comment type="catalytic activity">
    <reaction evidence="10">
        <text>an acyl-CoA + malonyl-CoA + H(+) = a 3-oxoacyl-CoA + CO2 + CoA</text>
        <dbReference type="Rhea" id="RHEA:50252"/>
        <dbReference type="ChEBI" id="CHEBI:15378"/>
        <dbReference type="ChEBI" id="CHEBI:16526"/>
        <dbReference type="ChEBI" id="CHEBI:57287"/>
        <dbReference type="ChEBI" id="CHEBI:57384"/>
        <dbReference type="ChEBI" id="CHEBI:58342"/>
        <dbReference type="ChEBI" id="CHEBI:90726"/>
    </reaction>
    <physiologicalReaction direction="left-to-right" evidence="10">
        <dbReference type="Rhea" id="RHEA:50253"/>
    </physiologicalReaction>
</comment>
<dbReference type="AlphaFoldDB" id="A0A6A6PDQ8"/>
<dbReference type="PANTHER" id="PTHR11157:SF169">
    <property type="entry name" value="ELONGATION OF FATTY ACIDS PROTEIN"/>
    <property type="match status" value="1"/>
</dbReference>
<evidence type="ECO:0000313" key="13">
    <source>
        <dbReference type="Proteomes" id="UP000799766"/>
    </source>
</evidence>
<name>A0A6A6PDQ8_9PEZI</name>
<evidence type="ECO:0000256" key="3">
    <source>
        <dbReference type="ARBA" id="ARBA00022679"/>
    </source>
</evidence>
<keyword evidence="13" id="KW-1185">Reference proteome</keyword>
<keyword evidence="7 10" id="KW-0443">Lipid metabolism</keyword>
<evidence type="ECO:0000256" key="11">
    <source>
        <dbReference type="SAM" id="MobiDB-lite"/>
    </source>
</evidence>
<dbReference type="Pfam" id="PF01151">
    <property type="entry name" value="ELO"/>
    <property type="match status" value="1"/>
</dbReference>
<reference evidence="12" key="1">
    <citation type="journal article" date="2020" name="Stud. Mycol.">
        <title>101 Dothideomycetes genomes: a test case for predicting lifestyles and emergence of pathogens.</title>
        <authorList>
            <person name="Haridas S."/>
            <person name="Albert R."/>
            <person name="Binder M."/>
            <person name="Bloem J."/>
            <person name="Labutti K."/>
            <person name="Salamov A."/>
            <person name="Andreopoulos B."/>
            <person name="Baker S."/>
            <person name="Barry K."/>
            <person name="Bills G."/>
            <person name="Bluhm B."/>
            <person name="Cannon C."/>
            <person name="Castanera R."/>
            <person name="Culley D."/>
            <person name="Daum C."/>
            <person name="Ezra D."/>
            <person name="Gonzalez J."/>
            <person name="Henrissat B."/>
            <person name="Kuo A."/>
            <person name="Liang C."/>
            <person name="Lipzen A."/>
            <person name="Lutzoni F."/>
            <person name="Magnuson J."/>
            <person name="Mondo S."/>
            <person name="Nolan M."/>
            <person name="Ohm R."/>
            <person name="Pangilinan J."/>
            <person name="Park H.-J."/>
            <person name="Ramirez L."/>
            <person name="Alfaro M."/>
            <person name="Sun H."/>
            <person name="Tritt A."/>
            <person name="Yoshinaga Y."/>
            <person name="Zwiers L.-H."/>
            <person name="Turgeon B."/>
            <person name="Goodwin S."/>
            <person name="Spatafora J."/>
            <person name="Crous P."/>
            <person name="Grigoriev I."/>
        </authorList>
    </citation>
    <scope>NUCLEOTIDE SEQUENCE</scope>
    <source>
        <strain evidence="12">ATCC 16933</strain>
    </source>
</reference>
<dbReference type="GO" id="GO:0005789">
    <property type="term" value="C:endoplasmic reticulum membrane"/>
    <property type="evidence" value="ECO:0007669"/>
    <property type="project" value="TreeGrafter"/>
</dbReference>
<feature type="transmembrane region" description="Helical" evidence="10">
    <location>
        <begin position="293"/>
        <end position="313"/>
    </location>
</feature>
<dbReference type="Proteomes" id="UP000799766">
    <property type="component" value="Unassembled WGS sequence"/>
</dbReference>
<comment type="subcellular location">
    <subcellularLocation>
        <location evidence="1">Membrane</location>
        <topology evidence="1">Multi-pass membrane protein</topology>
    </subcellularLocation>
</comment>
<gene>
    <name evidence="12" type="ORF">BDY21DRAFT_368060</name>
</gene>
<evidence type="ECO:0000256" key="8">
    <source>
        <dbReference type="ARBA" id="ARBA00023136"/>
    </source>
</evidence>
<dbReference type="GO" id="GO:0030148">
    <property type="term" value="P:sphingolipid biosynthetic process"/>
    <property type="evidence" value="ECO:0007669"/>
    <property type="project" value="TreeGrafter"/>
</dbReference>
<keyword evidence="9 10" id="KW-0275">Fatty acid biosynthesis</keyword>
<evidence type="ECO:0000256" key="9">
    <source>
        <dbReference type="ARBA" id="ARBA00023160"/>
    </source>
</evidence>
<evidence type="ECO:0000313" key="12">
    <source>
        <dbReference type="EMBL" id="KAF2461899.1"/>
    </source>
</evidence>
<keyword evidence="8 10" id="KW-0472">Membrane</keyword>
<keyword evidence="2 10" id="KW-0444">Lipid biosynthesis</keyword>
<feature type="transmembrane region" description="Helical" evidence="10">
    <location>
        <begin position="427"/>
        <end position="448"/>
    </location>
</feature>
<dbReference type="InterPro" id="IPR002076">
    <property type="entry name" value="ELO_fam"/>
</dbReference>
<evidence type="ECO:0000256" key="1">
    <source>
        <dbReference type="ARBA" id="ARBA00004141"/>
    </source>
</evidence>
<organism evidence="12 13">
    <name type="scientific">Lineolata rhizophorae</name>
    <dbReference type="NCBI Taxonomy" id="578093"/>
    <lineage>
        <taxon>Eukaryota</taxon>
        <taxon>Fungi</taxon>
        <taxon>Dikarya</taxon>
        <taxon>Ascomycota</taxon>
        <taxon>Pezizomycotina</taxon>
        <taxon>Dothideomycetes</taxon>
        <taxon>Dothideomycetes incertae sedis</taxon>
        <taxon>Lineolatales</taxon>
        <taxon>Lineolataceae</taxon>
        <taxon>Lineolata</taxon>
    </lineage>
</organism>
<evidence type="ECO:0000256" key="2">
    <source>
        <dbReference type="ARBA" id="ARBA00022516"/>
    </source>
</evidence>
<dbReference type="OrthoDB" id="10259681at2759"/>
<feature type="region of interest" description="Disordered" evidence="11">
    <location>
        <begin position="526"/>
        <end position="642"/>
    </location>
</feature>
<keyword evidence="3 10" id="KW-0808">Transferase</keyword>
<proteinExistence type="inferred from homology"/>
<dbReference type="EC" id="2.3.1.-" evidence="10"/>
<accession>A0A6A6PDQ8</accession>
<keyword evidence="5 10" id="KW-0276">Fatty acid metabolism</keyword>
<feature type="compositionally biased region" description="Basic residues" evidence="11">
    <location>
        <begin position="468"/>
        <end position="480"/>
    </location>
</feature>
<evidence type="ECO:0000256" key="5">
    <source>
        <dbReference type="ARBA" id="ARBA00022832"/>
    </source>
</evidence>